<dbReference type="GO" id="GO:0005634">
    <property type="term" value="C:nucleus"/>
    <property type="evidence" value="ECO:0007669"/>
    <property type="project" value="UniProtKB-SubCell"/>
</dbReference>
<dbReference type="InterPro" id="IPR008426">
    <property type="entry name" value="CENP-H_C"/>
</dbReference>
<comment type="caution">
    <text evidence="11">The sequence shown here is derived from an EMBL/GenBank/DDBJ whole genome shotgun (WGS) entry which is preliminary data.</text>
</comment>
<organism evidence="11 12">
    <name type="scientific">Hymenoscyphus fraxineus</name>
    <dbReference type="NCBI Taxonomy" id="746836"/>
    <lineage>
        <taxon>Eukaryota</taxon>
        <taxon>Fungi</taxon>
        <taxon>Dikarya</taxon>
        <taxon>Ascomycota</taxon>
        <taxon>Pezizomycotina</taxon>
        <taxon>Leotiomycetes</taxon>
        <taxon>Helotiales</taxon>
        <taxon>Helotiaceae</taxon>
        <taxon>Hymenoscyphus</taxon>
    </lineage>
</organism>
<dbReference type="PANTHER" id="PTHR48122:SF1">
    <property type="entry name" value="CENTROMERE PROTEIN H"/>
    <property type="match status" value="1"/>
</dbReference>
<proteinExistence type="inferred from homology"/>
<reference evidence="11" key="1">
    <citation type="submission" date="2021-07" db="EMBL/GenBank/DDBJ databases">
        <authorList>
            <person name="Durling M."/>
        </authorList>
    </citation>
    <scope>NUCLEOTIDE SEQUENCE</scope>
</reference>
<dbReference type="AlphaFoldDB" id="A0A9N9KQ82"/>
<keyword evidence="8" id="KW-0175">Coiled coil</keyword>
<evidence type="ECO:0000256" key="4">
    <source>
        <dbReference type="ARBA" id="ARBA00022838"/>
    </source>
</evidence>
<evidence type="ECO:0000256" key="5">
    <source>
        <dbReference type="ARBA" id="ARBA00023242"/>
    </source>
</evidence>
<evidence type="ECO:0000256" key="3">
    <source>
        <dbReference type="ARBA" id="ARBA00022454"/>
    </source>
</evidence>
<gene>
    <name evidence="11" type="ORF">HYFRA_00005703</name>
</gene>
<evidence type="ECO:0000256" key="8">
    <source>
        <dbReference type="SAM" id="Coils"/>
    </source>
</evidence>
<dbReference type="EMBL" id="CAJVRL010000044">
    <property type="protein sequence ID" value="CAG8951899.1"/>
    <property type="molecule type" value="Genomic_DNA"/>
</dbReference>
<keyword evidence="12" id="KW-1185">Reference proteome</keyword>
<feature type="region of interest" description="Disordered" evidence="9">
    <location>
        <begin position="1"/>
        <end position="25"/>
    </location>
</feature>
<evidence type="ECO:0000313" key="12">
    <source>
        <dbReference type="Proteomes" id="UP000696280"/>
    </source>
</evidence>
<evidence type="ECO:0000256" key="1">
    <source>
        <dbReference type="ARBA" id="ARBA00004123"/>
    </source>
</evidence>
<dbReference type="GO" id="GO:0051382">
    <property type="term" value="P:kinetochore assembly"/>
    <property type="evidence" value="ECO:0007669"/>
    <property type="project" value="InterPro"/>
</dbReference>
<evidence type="ECO:0000256" key="6">
    <source>
        <dbReference type="ARBA" id="ARBA00023328"/>
    </source>
</evidence>
<comment type="similarity">
    <text evidence="7">Belongs to the CENP-H/MCM16 family.</text>
</comment>
<feature type="domain" description="Centromere protein H C-terminal" evidence="10">
    <location>
        <begin position="32"/>
        <end position="234"/>
    </location>
</feature>
<keyword evidence="4" id="KW-0995">Kinetochore</keyword>
<dbReference type="GO" id="GO:0007059">
    <property type="term" value="P:chromosome segregation"/>
    <property type="evidence" value="ECO:0007669"/>
    <property type="project" value="TreeGrafter"/>
</dbReference>
<dbReference type="Proteomes" id="UP000696280">
    <property type="component" value="Unassembled WGS sequence"/>
</dbReference>
<evidence type="ECO:0000256" key="2">
    <source>
        <dbReference type="ARBA" id="ARBA00004629"/>
    </source>
</evidence>
<evidence type="ECO:0000256" key="7">
    <source>
        <dbReference type="ARBA" id="ARBA00025735"/>
    </source>
</evidence>
<dbReference type="GO" id="GO:0043515">
    <property type="term" value="F:kinetochore binding"/>
    <property type="evidence" value="ECO:0007669"/>
    <property type="project" value="TreeGrafter"/>
</dbReference>
<dbReference type="GO" id="GO:0000776">
    <property type="term" value="C:kinetochore"/>
    <property type="evidence" value="ECO:0007669"/>
    <property type="project" value="UniProtKB-KW"/>
</dbReference>
<sequence>MAEAEQVDAMEGVEKDAPVVTSPSPLFTEQEQRVLDLYDRMEELQLEIALLKSQGTLSQDEPDEVSEEDIKSAQKELLDAKTAYQLRNNIVESVLIANPILKAVHSGSNATIAEQDLLPLLEQRDQLSVALTALTAKVLSSKNELLKVETEHIRTARENVELTGEMVALAKDANTHKRDEIPRKAQAQLNELDAQVKSSRQKWRIMKGTASGTIVGSGIDWARDPVLLEIVLDDDGADG</sequence>
<dbReference type="PANTHER" id="PTHR48122">
    <property type="entry name" value="CENTROMERE PROTEIN H"/>
    <property type="match status" value="1"/>
</dbReference>
<protein>
    <recommendedName>
        <fullName evidence="10">Centromere protein H C-terminal domain-containing protein</fullName>
    </recommendedName>
</protein>
<dbReference type="OrthoDB" id="2274804at2759"/>
<name>A0A9N9KQ82_9HELO</name>
<keyword evidence="6" id="KW-0137">Centromere</keyword>
<keyword evidence="5" id="KW-0539">Nucleus</keyword>
<dbReference type="Pfam" id="PF05837">
    <property type="entry name" value="CENP-H"/>
    <property type="match status" value="1"/>
</dbReference>
<comment type="subcellular location">
    <subcellularLocation>
        <location evidence="2">Chromosome</location>
        <location evidence="2">Centromere</location>
        <location evidence="2">Kinetochore</location>
    </subcellularLocation>
    <subcellularLocation>
        <location evidence="1">Nucleus</location>
    </subcellularLocation>
</comment>
<dbReference type="GO" id="GO:0007052">
    <property type="term" value="P:mitotic spindle organization"/>
    <property type="evidence" value="ECO:0007669"/>
    <property type="project" value="TreeGrafter"/>
</dbReference>
<evidence type="ECO:0000259" key="10">
    <source>
        <dbReference type="Pfam" id="PF05837"/>
    </source>
</evidence>
<dbReference type="InterPro" id="IPR040034">
    <property type="entry name" value="CENP-H"/>
</dbReference>
<evidence type="ECO:0000256" key="9">
    <source>
        <dbReference type="SAM" id="MobiDB-lite"/>
    </source>
</evidence>
<keyword evidence="3" id="KW-0158">Chromosome</keyword>
<evidence type="ECO:0000313" key="11">
    <source>
        <dbReference type="EMBL" id="CAG8951899.1"/>
    </source>
</evidence>
<accession>A0A9N9KQ82</accession>
<feature type="coiled-coil region" evidence="8">
    <location>
        <begin position="27"/>
        <end position="54"/>
    </location>
</feature>